<evidence type="ECO:0000256" key="5">
    <source>
        <dbReference type="ARBA" id="ARBA00023010"/>
    </source>
</evidence>
<dbReference type="PANTHER" id="PTHR30371:SF0">
    <property type="entry name" value="SEC-INDEPENDENT PROTEIN TRANSLOCASE PROTEIN TATC, CHLOROPLASTIC-RELATED"/>
    <property type="match status" value="1"/>
</dbReference>
<gene>
    <name evidence="7" type="primary">tatC</name>
    <name evidence="9" type="ordered locus">Tbis_1822</name>
</gene>
<dbReference type="PRINTS" id="PR01840">
    <property type="entry name" value="TATCFAMILY"/>
</dbReference>
<keyword evidence="10" id="KW-1185">Reference proteome</keyword>
<comment type="subunit">
    <text evidence="7">The Tat system comprises two distinct complexes: a TatABC complex, containing multiple copies of TatA, TatB and TatC subunits, and a separate TatA complex, containing only TatA subunits. Substrates initially bind to the TatABC complex, which probably triggers association of the separate TatA complex to form the active translocon.</text>
</comment>
<keyword evidence="7" id="KW-0813">Transport</keyword>
<keyword evidence="5 7" id="KW-0811">Translocation</keyword>
<dbReference type="NCBIfam" id="TIGR00945">
    <property type="entry name" value="tatC"/>
    <property type="match status" value="1"/>
</dbReference>
<feature type="transmembrane region" description="Helical" evidence="7">
    <location>
        <begin position="29"/>
        <end position="47"/>
    </location>
</feature>
<evidence type="ECO:0000256" key="2">
    <source>
        <dbReference type="ARBA" id="ARBA00022692"/>
    </source>
</evidence>
<evidence type="ECO:0000256" key="1">
    <source>
        <dbReference type="ARBA" id="ARBA00004141"/>
    </source>
</evidence>
<feature type="transmembrane region" description="Helical" evidence="7">
    <location>
        <begin position="123"/>
        <end position="145"/>
    </location>
</feature>
<proteinExistence type="inferred from homology"/>
<sequence>MALLKRSRTQPDDGRMTLMEHIRELRSRLIKSIAAMVVATAVGFVFFDPVWSFITGPYCRLPQAYKITDGNACSLVVHGILDGFIVNLKVAAIFGLVVSSPVWLYQIWAFVTPGLYENERRYTLTFLGLAIPLFGAGATLAYFTMDRGLSLLLSLVPENAIPLIDVNAYLGFVLLMLLVFGISFLMPLLMVFLNIIGVLRFRTVAKHQRMVIFLLFVFAAVATPSQDPFTMLALALPMVGLFYLAEVIMYFRDKKRDREEAERARALEEELDGPVQTREQAQP</sequence>
<dbReference type="InterPro" id="IPR002033">
    <property type="entry name" value="TatC"/>
</dbReference>
<feature type="transmembrane region" description="Helical" evidence="7">
    <location>
        <begin position="169"/>
        <end position="196"/>
    </location>
</feature>
<evidence type="ECO:0000313" key="10">
    <source>
        <dbReference type="Proteomes" id="UP000006640"/>
    </source>
</evidence>
<keyword evidence="4 7" id="KW-1133">Transmembrane helix</keyword>
<name>D6YBH4_THEBD</name>
<keyword evidence="3 7" id="KW-0653">Protein transport</keyword>
<comment type="subcellular location">
    <subcellularLocation>
        <location evidence="7">Cell membrane</location>
        <topology evidence="7">Multi-pass membrane protein</topology>
    </subcellularLocation>
    <subcellularLocation>
        <location evidence="1">Membrane</location>
        <topology evidence="1">Multi-pass membrane protein</topology>
    </subcellularLocation>
</comment>
<accession>D6YBH4</accession>
<dbReference type="GO" id="GO:0043953">
    <property type="term" value="P:protein transport by the Tat complex"/>
    <property type="evidence" value="ECO:0007669"/>
    <property type="project" value="UniProtKB-UniRule"/>
</dbReference>
<dbReference type="KEGG" id="tbi:Tbis_1822"/>
<evidence type="ECO:0000256" key="6">
    <source>
        <dbReference type="ARBA" id="ARBA00023136"/>
    </source>
</evidence>
<dbReference type="GO" id="GO:0065002">
    <property type="term" value="P:intracellular protein transmembrane transport"/>
    <property type="evidence" value="ECO:0007669"/>
    <property type="project" value="TreeGrafter"/>
</dbReference>
<keyword evidence="7" id="KW-1003">Cell membrane</keyword>
<dbReference type="STRING" id="469371.Tbis_1822"/>
<dbReference type="Pfam" id="PF00902">
    <property type="entry name" value="TatC"/>
    <property type="match status" value="1"/>
</dbReference>
<dbReference type="AlphaFoldDB" id="D6YBH4"/>
<protein>
    <recommendedName>
        <fullName evidence="7">Sec-independent protein translocase protein TatC</fullName>
    </recommendedName>
</protein>
<dbReference type="EMBL" id="CP001874">
    <property type="protein sequence ID" value="ADG88534.1"/>
    <property type="molecule type" value="Genomic_DNA"/>
</dbReference>
<comment type="function">
    <text evidence="7">Part of the twin-arginine translocation (Tat) system that transports large folded proteins containing a characteristic twin-arginine motif in their signal peptide across membranes. Together with TatB, TatC is part of a receptor directly interacting with Tat signal peptides.</text>
</comment>
<feature type="region of interest" description="Disordered" evidence="8">
    <location>
        <begin position="262"/>
        <end position="283"/>
    </location>
</feature>
<dbReference type="Proteomes" id="UP000006640">
    <property type="component" value="Chromosome"/>
</dbReference>
<dbReference type="HOGENOM" id="CLU_031942_6_0_11"/>
<organism evidence="9 10">
    <name type="scientific">Thermobispora bispora (strain ATCC 19993 / DSM 43833 / CBS 139.67 / JCM 10125 / KCTC 9307 / NBRC 14880 / R51)</name>
    <dbReference type="NCBI Taxonomy" id="469371"/>
    <lineage>
        <taxon>Bacteria</taxon>
        <taxon>Bacillati</taxon>
        <taxon>Actinomycetota</taxon>
        <taxon>Actinomycetes</taxon>
        <taxon>Streptosporangiales</taxon>
        <taxon>Streptosporangiaceae</taxon>
        <taxon>Thermobispora</taxon>
    </lineage>
</organism>
<dbReference type="OrthoDB" id="9777044at2"/>
<evidence type="ECO:0000256" key="4">
    <source>
        <dbReference type="ARBA" id="ARBA00022989"/>
    </source>
</evidence>
<dbReference type="eggNOG" id="COG0805">
    <property type="taxonomic scope" value="Bacteria"/>
</dbReference>
<keyword evidence="6 7" id="KW-0472">Membrane</keyword>
<feature type="transmembrane region" description="Helical" evidence="7">
    <location>
        <begin position="231"/>
        <end position="251"/>
    </location>
</feature>
<dbReference type="PANTHER" id="PTHR30371">
    <property type="entry name" value="SEC-INDEPENDENT PROTEIN TRANSLOCASE PROTEIN TATC"/>
    <property type="match status" value="1"/>
</dbReference>
<dbReference type="RefSeq" id="WP_013132067.1">
    <property type="nucleotide sequence ID" value="NC_014165.1"/>
</dbReference>
<evidence type="ECO:0000256" key="3">
    <source>
        <dbReference type="ARBA" id="ARBA00022927"/>
    </source>
</evidence>
<feature type="transmembrane region" description="Helical" evidence="7">
    <location>
        <begin position="90"/>
        <end position="111"/>
    </location>
</feature>
<dbReference type="HAMAP" id="MF_00902">
    <property type="entry name" value="TatC"/>
    <property type="match status" value="1"/>
</dbReference>
<evidence type="ECO:0000256" key="7">
    <source>
        <dbReference type="HAMAP-Rule" id="MF_00902"/>
    </source>
</evidence>
<keyword evidence="2 7" id="KW-0812">Transmembrane</keyword>
<dbReference type="GO" id="GO:0009977">
    <property type="term" value="F:proton motive force dependent protein transmembrane transporter activity"/>
    <property type="evidence" value="ECO:0007669"/>
    <property type="project" value="TreeGrafter"/>
</dbReference>
<feature type="transmembrane region" description="Helical" evidence="7">
    <location>
        <begin position="208"/>
        <end position="225"/>
    </location>
</feature>
<dbReference type="GO" id="GO:0033281">
    <property type="term" value="C:TAT protein transport complex"/>
    <property type="evidence" value="ECO:0007669"/>
    <property type="project" value="UniProtKB-UniRule"/>
</dbReference>
<evidence type="ECO:0000256" key="8">
    <source>
        <dbReference type="SAM" id="MobiDB-lite"/>
    </source>
</evidence>
<evidence type="ECO:0000313" key="9">
    <source>
        <dbReference type="EMBL" id="ADG88534.1"/>
    </source>
</evidence>
<comment type="similarity">
    <text evidence="7">Belongs to the TatC family.</text>
</comment>
<reference evidence="9 10" key="1">
    <citation type="submission" date="2010-01" db="EMBL/GenBank/DDBJ databases">
        <title>The complete genome of Thermobispora bispora DSM 43833.</title>
        <authorList>
            <consortium name="US DOE Joint Genome Institute (JGI-PGF)"/>
            <person name="Lucas S."/>
            <person name="Copeland A."/>
            <person name="Lapidus A."/>
            <person name="Glavina del Rio T."/>
            <person name="Dalin E."/>
            <person name="Tice H."/>
            <person name="Bruce D."/>
            <person name="Goodwin L."/>
            <person name="Pitluck S."/>
            <person name="Kyrpides N."/>
            <person name="Mavromatis K."/>
            <person name="Ivanova N."/>
            <person name="Mikhailova N."/>
            <person name="Chertkov O."/>
            <person name="Brettin T."/>
            <person name="Detter J.C."/>
            <person name="Han C."/>
            <person name="Larimer F."/>
            <person name="Land M."/>
            <person name="Hauser L."/>
            <person name="Markowitz V."/>
            <person name="Cheng J.-F."/>
            <person name="Hugenholtz P."/>
            <person name="Woyke T."/>
            <person name="Wu D."/>
            <person name="Jando M."/>
            <person name="Schneider S."/>
            <person name="Klenk H.-P."/>
            <person name="Eisen J.A."/>
        </authorList>
    </citation>
    <scope>NUCLEOTIDE SEQUENCE [LARGE SCALE GENOMIC DNA]</scope>
    <source>
        <strain evidence="10">ATCC 19993 / DSM 43833 / CBS 139.67 / JCM 10125 / KCTC 9307 / NBRC 14880 / R51</strain>
    </source>
</reference>